<reference evidence="5 6" key="1">
    <citation type="submission" date="2016-10" db="EMBL/GenBank/DDBJ databases">
        <authorList>
            <person name="de Groot N.N."/>
        </authorList>
    </citation>
    <scope>NUCLEOTIDE SEQUENCE [LARGE SCALE GENOMIC DNA]</scope>
    <source>
        <strain evidence="5 6">OK461</strain>
    </source>
</reference>
<name>A0A1I2SWZ1_9ACTN</name>
<evidence type="ECO:0000256" key="4">
    <source>
        <dbReference type="RuleBase" id="RU003690"/>
    </source>
</evidence>
<evidence type="ECO:0000313" key="6">
    <source>
        <dbReference type="Proteomes" id="UP000181942"/>
    </source>
</evidence>
<dbReference type="AlphaFoldDB" id="A0A1I2SWZ1"/>
<dbReference type="GO" id="GO:0016052">
    <property type="term" value="P:carbohydrate catabolic process"/>
    <property type="evidence" value="ECO:0007669"/>
    <property type="project" value="TreeGrafter"/>
</dbReference>
<protein>
    <submittedName>
        <fullName evidence="5">Glycosyl hydrolase family 1</fullName>
    </submittedName>
</protein>
<dbReference type="PRINTS" id="PR00131">
    <property type="entry name" value="GLHYDRLASE1"/>
</dbReference>
<keyword evidence="3" id="KW-0326">Glycosidase</keyword>
<evidence type="ECO:0000256" key="1">
    <source>
        <dbReference type="ARBA" id="ARBA00010838"/>
    </source>
</evidence>
<dbReference type="PANTHER" id="PTHR10353:SF36">
    <property type="entry name" value="LP05116P"/>
    <property type="match status" value="1"/>
</dbReference>
<sequence length="57" mass="6811">MPGSTCGYHVWSVLDNFEWNLGYAQRFGIVRVDYETLERTPKDSYRWYQRLIAAHRG</sequence>
<dbReference type="Proteomes" id="UP000181942">
    <property type="component" value="Unassembled WGS sequence"/>
</dbReference>
<dbReference type="Pfam" id="PF00232">
    <property type="entry name" value="Glyco_hydro_1"/>
    <property type="match status" value="1"/>
</dbReference>
<dbReference type="InterPro" id="IPR001360">
    <property type="entry name" value="Glyco_hydro_1"/>
</dbReference>
<organism evidence="5 6">
    <name type="scientific">Streptomyces mirabilis</name>
    <dbReference type="NCBI Taxonomy" id="68239"/>
    <lineage>
        <taxon>Bacteria</taxon>
        <taxon>Bacillati</taxon>
        <taxon>Actinomycetota</taxon>
        <taxon>Actinomycetes</taxon>
        <taxon>Kitasatosporales</taxon>
        <taxon>Streptomycetaceae</taxon>
        <taxon>Streptomyces</taxon>
    </lineage>
</organism>
<dbReference type="GO" id="GO:0005829">
    <property type="term" value="C:cytosol"/>
    <property type="evidence" value="ECO:0007669"/>
    <property type="project" value="TreeGrafter"/>
</dbReference>
<dbReference type="GO" id="GO:0008422">
    <property type="term" value="F:beta-glucosidase activity"/>
    <property type="evidence" value="ECO:0007669"/>
    <property type="project" value="TreeGrafter"/>
</dbReference>
<evidence type="ECO:0000256" key="2">
    <source>
        <dbReference type="ARBA" id="ARBA00022801"/>
    </source>
</evidence>
<evidence type="ECO:0000256" key="3">
    <source>
        <dbReference type="ARBA" id="ARBA00023295"/>
    </source>
</evidence>
<proteinExistence type="inferred from homology"/>
<dbReference type="InterPro" id="IPR017853">
    <property type="entry name" value="GH"/>
</dbReference>
<keyword evidence="2 5" id="KW-0378">Hydrolase</keyword>
<dbReference type="SUPFAM" id="SSF51445">
    <property type="entry name" value="(Trans)glycosidases"/>
    <property type="match status" value="1"/>
</dbReference>
<dbReference type="EMBL" id="FONR01000023">
    <property type="protein sequence ID" value="SFG57254.1"/>
    <property type="molecule type" value="Genomic_DNA"/>
</dbReference>
<accession>A0A1I2SWZ1</accession>
<evidence type="ECO:0000313" key="5">
    <source>
        <dbReference type="EMBL" id="SFG57254.1"/>
    </source>
</evidence>
<dbReference type="Gene3D" id="3.20.20.80">
    <property type="entry name" value="Glycosidases"/>
    <property type="match status" value="1"/>
</dbReference>
<gene>
    <name evidence="5" type="ORF">SAMN02787118_12319</name>
</gene>
<comment type="similarity">
    <text evidence="1 4">Belongs to the glycosyl hydrolase 1 family.</text>
</comment>
<dbReference type="PANTHER" id="PTHR10353">
    <property type="entry name" value="GLYCOSYL HYDROLASE"/>
    <property type="match status" value="1"/>
</dbReference>